<dbReference type="RefSeq" id="WP_160674260.1">
    <property type="nucleotide sequence ID" value="NZ_WTYN01000001.1"/>
</dbReference>
<gene>
    <name evidence="1" type="ORF">GRI48_08940</name>
</gene>
<organism evidence="1 2">
    <name type="scientific">Qipengyuania oceanensis</name>
    <dbReference type="NCBI Taxonomy" id="1463597"/>
    <lineage>
        <taxon>Bacteria</taxon>
        <taxon>Pseudomonadati</taxon>
        <taxon>Pseudomonadota</taxon>
        <taxon>Alphaproteobacteria</taxon>
        <taxon>Sphingomonadales</taxon>
        <taxon>Erythrobacteraceae</taxon>
        <taxon>Qipengyuania</taxon>
    </lineage>
</organism>
<proteinExistence type="predicted"/>
<accession>A0A844YHX8</accession>
<name>A0A844YHX8_9SPHN</name>
<comment type="caution">
    <text evidence="1">The sequence shown here is derived from an EMBL/GenBank/DDBJ whole genome shotgun (WGS) entry which is preliminary data.</text>
</comment>
<keyword evidence="2" id="KW-1185">Reference proteome</keyword>
<evidence type="ECO:0000313" key="1">
    <source>
        <dbReference type="EMBL" id="MXO63135.1"/>
    </source>
</evidence>
<dbReference type="EMBL" id="WTYN01000001">
    <property type="protein sequence ID" value="MXO63135.1"/>
    <property type="molecule type" value="Genomic_DNA"/>
</dbReference>
<sequence length="109" mass="11701">MFEGKTLHRQFADARAQTRAETGDGLQLRELVWSELVARLAASSEGRAELERVAGVAGGSFGHFPKVTAQALCEGKYPVNRNALEHGKIIEAHGGEAVIEAVTGDRENS</sequence>
<dbReference type="Proteomes" id="UP000445582">
    <property type="component" value="Unassembled WGS sequence"/>
</dbReference>
<dbReference type="AlphaFoldDB" id="A0A844YHX8"/>
<evidence type="ECO:0000313" key="2">
    <source>
        <dbReference type="Proteomes" id="UP000445582"/>
    </source>
</evidence>
<reference evidence="1 2" key="1">
    <citation type="submission" date="2019-12" db="EMBL/GenBank/DDBJ databases">
        <title>Genomic-based taxomic classification of the family Erythrobacteraceae.</title>
        <authorList>
            <person name="Xu L."/>
        </authorList>
    </citation>
    <scope>NUCLEOTIDE SEQUENCE [LARGE SCALE GENOMIC DNA]</scope>
    <source>
        <strain evidence="1 2">MCCC 1A09965</strain>
    </source>
</reference>
<protein>
    <submittedName>
        <fullName evidence="1">Uncharacterized protein</fullName>
    </submittedName>
</protein>